<dbReference type="PANTHER" id="PTHR45763">
    <property type="entry name" value="HYDROLASE, ALPHA/BETA FOLD FAMILY PROTEIN, EXPRESSED-RELATED"/>
    <property type="match status" value="1"/>
</dbReference>
<gene>
    <name evidence="2" type="ORF">ILEXP_LOCUS9288</name>
</gene>
<dbReference type="Gene3D" id="3.40.50.1820">
    <property type="entry name" value="alpha/beta hydrolase"/>
    <property type="match status" value="1"/>
</dbReference>
<dbReference type="SUPFAM" id="SSF53474">
    <property type="entry name" value="alpha/beta-Hydrolases"/>
    <property type="match status" value="1"/>
</dbReference>
<evidence type="ECO:0000313" key="3">
    <source>
        <dbReference type="Proteomes" id="UP001642360"/>
    </source>
</evidence>
<comment type="caution">
    <text evidence="2">The sequence shown here is derived from an EMBL/GenBank/DDBJ whole genome shotgun (WGS) entry which is preliminary data.</text>
</comment>
<dbReference type="EMBL" id="CAUOFW020001165">
    <property type="protein sequence ID" value="CAK9141695.1"/>
    <property type="molecule type" value="Genomic_DNA"/>
</dbReference>
<dbReference type="Proteomes" id="UP001642360">
    <property type="component" value="Unassembled WGS sequence"/>
</dbReference>
<organism evidence="2 3">
    <name type="scientific">Ilex paraguariensis</name>
    <name type="common">yerba mate</name>
    <dbReference type="NCBI Taxonomy" id="185542"/>
    <lineage>
        <taxon>Eukaryota</taxon>
        <taxon>Viridiplantae</taxon>
        <taxon>Streptophyta</taxon>
        <taxon>Embryophyta</taxon>
        <taxon>Tracheophyta</taxon>
        <taxon>Spermatophyta</taxon>
        <taxon>Magnoliopsida</taxon>
        <taxon>eudicotyledons</taxon>
        <taxon>Gunneridae</taxon>
        <taxon>Pentapetalae</taxon>
        <taxon>asterids</taxon>
        <taxon>campanulids</taxon>
        <taxon>Aquifoliales</taxon>
        <taxon>Aquifoliaceae</taxon>
        <taxon>Ilex</taxon>
    </lineage>
</organism>
<sequence length="228" mass="25686">MAKYKIVCVHGFGSSRHDVAIVTSGMVEELGVYFVSFDRPGYGGSDPDPKQTLKSIALDIEERADQLELGSKFYVIGVSMGGQVIWGCLKYIPHRLAGAMLIAPAKFSRQDLEIISKLSERQNYQEYATQQGEFESFHCDMKIGFGSWEFDPMDLKNPFLDDEGSVHLWQGNEDGLVPVTLQRYIAERLPWIHYHEVTDAGHLLPFADGMNDAILKALLLGEKSLWQR</sequence>
<dbReference type="PANTHER" id="PTHR45763:SF61">
    <property type="entry name" value="AB HYDROLASE-1 DOMAIN-CONTAINING PROTEIN"/>
    <property type="match status" value="1"/>
</dbReference>
<reference evidence="2 3" key="1">
    <citation type="submission" date="2024-02" db="EMBL/GenBank/DDBJ databases">
        <authorList>
            <person name="Vignale AGUSTIN F."/>
            <person name="Sosa J E."/>
            <person name="Modenutti C."/>
        </authorList>
    </citation>
    <scope>NUCLEOTIDE SEQUENCE [LARGE SCALE GENOMIC DNA]</scope>
</reference>
<dbReference type="InterPro" id="IPR029058">
    <property type="entry name" value="AB_hydrolase_fold"/>
</dbReference>
<name>A0ABC8R9P8_9AQUA</name>
<dbReference type="InterPro" id="IPR000073">
    <property type="entry name" value="AB_hydrolase_1"/>
</dbReference>
<dbReference type="GO" id="GO:0016787">
    <property type="term" value="F:hydrolase activity"/>
    <property type="evidence" value="ECO:0007669"/>
    <property type="project" value="UniProtKB-ARBA"/>
</dbReference>
<dbReference type="AlphaFoldDB" id="A0ABC8R9P8"/>
<evidence type="ECO:0000313" key="2">
    <source>
        <dbReference type="EMBL" id="CAK9141695.1"/>
    </source>
</evidence>
<evidence type="ECO:0000259" key="1">
    <source>
        <dbReference type="Pfam" id="PF12697"/>
    </source>
</evidence>
<keyword evidence="3" id="KW-1185">Reference proteome</keyword>
<protein>
    <recommendedName>
        <fullName evidence="1">AB hydrolase-1 domain-containing protein</fullName>
    </recommendedName>
</protein>
<accession>A0ABC8R9P8</accession>
<dbReference type="Pfam" id="PF12697">
    <property type="entry name" value="Abhydrolase_6"/>
    <property type="match status" value="1"/>
</dbReference>
<feature type="domain" description="AB hydrolase-1" evidence="1">
    <location>
        <begin position="6"/>
        <end position="208"/>
    </location>
</feature>
<proteinExistence type="predicted"/>